<evidence type="ECO:0000256" key="5">
    <source>
        <dbReference type="ARBA" id="ARBA00023204"/>
    </source>
</evidence>
<dbReference type="GO" id="GO:0000400">
    <property type="term" value="F:four-way junction DNA binding"/>
    <property type="evidence" value="ECO:0007669"/>
    <property type="project" value="UniProtKB-UniRule"/>
</dbReference>
<protein>
    <recommendedName>
        <fullName evidence="6">Holliday junction branch migration complex subunit RuvA</fullName>
    </recommendedName>
</protein>
<feature type="domain" description="Helix-hairpin-helix DNA-binding motif class 1" evidence="7">
    <location>
        <begin position="73"/>
        <end position="92"/>
    </location>
</feature>
<comment type="caution">
    <text evidence="6">Lacks conserved residue(s) required for the propagation of feature annotation.</text>
</comment>
<keyword evidence="2 6" id="KW-0227">DNA damage</keyword>
<dbReference type="EMBL" id="JABBCP010000005">
    <property type="protein sequence ID" value="NMF56090.1"/>
    <property type="molecule type" value="Genomic_DNA"/>
</dbReference>
<dbReference type="Pfam" id="PF01330">
    <property type="entry name" value="RuvA_N"/>
    <property type="match status" value="1"/>
</dbReference>
<dbReference type="InterPro" id="IPR036267">
    <property type="entry name" value="RuvA_C_sf"/>
</dbReference>
<dbReference type="Gene3D" id="2.40.50.140">
    <property type="entry name" value="Nucleic acid-binding proteins"/>
    <property type="match status" value="1"/>
</dbReference>
<dbReference type="GO" id="GO:0048476">
    <property type="term" value="C:Holliday junction resolvase complex"/>
    <property type="evidence" value="ECO:0007669"/>
    <property type="project" value="UniProtKB-UniRule"/>
</dbReference>
<comment type="subcellular location">
    <subcellularLocation>
        <location evidence="6">Cytoplasm</location>
    </subcellularLocation>
</comment>
<dbReference type="GO" id="GO:0009378">
    <property type="term" value="F:four-way junction helicase activity"/>
    <property type="evidence" value="ECO:0007669"/>
    <property type="project" value="InterPro"/>
</dbReference>
<evidence type="ECO:0000256" key="6">
    <source>
        <dbReference type="HAMAP-Rule" id="MF_00031"/>
    </source>
</evidence>
<dbReference type="GO" id="GO:0006310">
    <property type="term" value="P:DNA recombination"/>
    <property type="evidence" value="ECO:0007669"/>
    <property type="project" value="UniProtKB-UniRule"/>
</dbReference>
<dbReference type="Pfam" id="PF14520">
    <property type="entry name" value="HHH_5"/>
    <property type="match status" value="1"/>
</dbReference>
<dbReference type="Pfam" id="PF07499">
    <property type="entry name" value="RuvA_C"/>
    <property type="match status" value="1"/>
</dbReference>
<dbReference type="GO" id="GO:0009379">
    <property type="term" value="C:Holliday junction helicase complex"/>
    <property type="evidence" value="ECO:0007669"/>
    <property type="project" value="InterPro"/>
</dbReference>
<dbReference type="InterPro" id="IPR010994">
    <property type="entry name" value="RuvA_2-like"/>
</dbReference>
<dbReference type="AlphaFoldDB" id="A0A7X9YJB9"/>
<feature type="domain" description="Helix-hairpin-helix DNA-binding motif class 1" evidence="7">
    <location>
        <begin position="108"/>
        <end position="127"/>
    </location>
</feature>
<keyword evidence="3 6" id="KW-0238">DNA-binding</keyword>
<dbReference type="InterPro" id="IPR012340">
    <property type="entry name" value="NA-bd_OB-fold"/>
</dbReference>
<dbReference type="NCBIfam" id="TIGR00084">
    <property type="entry name" value="ruvA"/>
    <property type="match status" value="1"/>
</dbReference>
<dbReference type="InterPro" id="IPR000085">
    <property type="entry name" value="RuvA"/>
</dbReference>
<comment type="caution">
    <text evidence="8">The sequence shown here is derived from an EMBL/GenBank/DDBJ whole genome shotgun (WGS) entry which is preliminary data.</text>
</comment>
<feature type="region of interest" description="Domain III" evidence="6">
    <location>
        <begin position="157"/>
        <end position="206"/>
    </location>
</feature>
<dbReference type="InterPro" id="IPR003583">
    <property type="entry name" value="Hlx-hairpin-Hlx_DNA-bd_motif"/>
</dbReference>
<dbReference type="CDD" id="cd14332">
    <property type="entry name" value="UBA_RuvA_C"/>
    <property type="match status" value="1"/>
</dbReference>
<name>A0A7X9YJB9_9ACTN</name>
<dbReference type="SUPFAM" id="SSF47781">
    <property type="entry name" value="RuvA domain 2-like"/>
    <property type="match status" value="1"/>
</dbReference>
<dbReference type="Gene3D" id="1.10.8.10">
    <property type="entry name" value="DNA helicase RuvA subunit, C-terminal domain"/>
    <property type="match status" value="1"/>
</dbReference>
<dbReference type="SMART" id="SM00278">
    <property type="entry name" value="HhH1"/>
    <property type="match status" value="2"/>
</dbReference>
<dbReference type="GO" id="GO:0006281">
    <property type="term" value="P:DNA repair"/>
    <property type="evidence" value="ECO:0007669"/>
    <property type="project" value="UniProtKB-UniRule"/>
</dbReference>
<feature type="region of interest" description="Domain I" evidence="6">
    <location>
        <begin position="1"/>
        <end position="64"/>
    </location>
</feature>
<dbReference type="SUPFAM" id="SSF50249">
    <property type="entry name" value="Nucleic acid-binding proteins"/>
    <property type="match status" value="1"/>
</dbReference>
<dbReference type="Gene3D" id="1.10.150.20">
    <property type="entry name" value="5' to 3' exonuclease, C-terminal subdomain"/>
    <property type="match status" value="1"/>
</dbReference>
<dbReference type="GO" id="GO:0016787">
    <property type="term" value="F:hydrolase activity"/>
    <property type="evidence" value="ECO:0007669"/>
    <property type="project" value="UniProtKB-KW"/>
</dbReference>
<comment type="domain">
    <text evidence="6">Has three domains with a flexible linker between the domains II and III and assumes an 'L' shape. Domain III is highly mobile and contacts RuvB.</text>
</comment>
<comment type="function">
    <text evidence="6">The RuvA-RuvB-RuvC complex processes Holliday junction (HJ) DNA during genetic recombination and DNA repair, while the RuvA-RuvB complex plays an important role in the rescue of blocked DNA replication forks via replication fork reversal (RFR). RuvA specifically binds to HJ cruciform DNA, conferring on it an open structure. The RuvB hexamer acts as an ATP-dependent pump, pulling dsDNA into and through the RuvAB complex. HJ branch migration allows RuvC to scan DNA until it finds its consensus sequence, where it cleaves and resolves the cruciform DNA.</text>
</comment>
<dbReference type="HAMAP" id="MF_00031">
    <property type="entry name" value="DNA_HJ_migration_RuvA"/>
    <property type="match status" value="1"/>
</dbReference>
<evidence type="ECO:0000256" key="4">
    <source>
        <dbReference type="ARBA" id="ARBA00023172"/>
    </source>
</evidence>
<keyword evidence="5 6" id="KW-0234">DNA repair</keyword>
<evidence type="ECO:0000259" key="7">
    <source>
        <dbReference type="SMART" id="SM00278"/>
    </source>
</evidence>
<dbReference type="InterPro" id="IPR011114">
    <property type="entry name" value="RuvA_C"/>
</dbReference>
<evidence type="ECO:0000313" key="9">
    <source>
        <dbReference type="Proteomes" id="UP000546970"/>
    </source>
</evidence>
<organism evidence="8 9">
    <name type="scientific">Collinsella acetigenes</name>
    <dbReference type="NCBI Taxonomy" id="2713419"/>
    <lineage>
        <taxon>Bacteria</taxon>
        <taxon>Bacillati</taxon>
        <taxon>Actinomycetota</taxon>
        <taxon>Coriobacteriia</taxon>
        <taxon>Coriobacteriales</taxon>
        <taxon>Coriobacteriaceae</taxon>
        <taxon>Collinsella</taxon>
    </lineage>
</organism>
<evidence type="ECO:0000313" key="8">
    <source>
        <dbReference type="EMBL" id="NMF56090.1"/>
    </source>
</evidence>
<evidence type="ECO:0000256" key="3">
    <source>
        <dbReference type="ARBA" id="ARBA00023125"/>
    </source>
</evidence>
<keyword evidence="4 6" id="KW-0233">DNA recombination</keyword>
<evidence type="ECO:0000256" key="2">
    <source>
        <dbReference type="ARBA" id="ARBA00022763"/>
    </source>
</evidence>
<dbReference type="GO" id="GO:0005737">
    <property type="term" value="C:cytoplasm"/>
    <property type="evidence" value="ECO:0007669"/>
    <property type="project" value="UniProtKB-SubCell"/>
</dbReference>
<reference evidence="8 9" key="1">
    <citation type="submission" date="2020-04" db="EMBL/GenBank/DDBJ databases">
        <title>Collinsella sp. KGMB02528 nov., an anaerobic actinobacterium isolated from human feces.</title>
        <authorList>
            <person name="Han K.-I."/>
            <person name="Eom M.K."/>
            <person name="Kim J.-S."/>
            <person name="Lee K.C."/>
            <person name="Suh M.K."/>
            <person name="Park S.-H."/>
            <person name="Lee J.H."/>
            <person name="Kang S.W."/>
            <person name="Park J.-E."/>
            <person name="Oh B.S."/>
            <person name="Yu S.Y."/>
            <person name="Choi S.-H."/>
            <person name="Lee D.H."/>
            <person name="Yoon H."/>
            <person name="Kim B.-Y."/>
            <person name="Lee J.H."/>
            <person name="Lee J.-S."/>
        </authorList>
    </citation>
    <scope>NUCLEOTIDE SEQUENCE [LARGE SCALE GENOMIC DNA]</scope>
    <source>
        <strain evidence="8 9">KGMB02528</strain>
    </source>
</reference>
<keyword evidence="1 6" id="KW-0963">Cytoplasm</keyword>
<dbReference type="SUPFAM" id="SSF46929">
    <property type="entry name" value="DNA helicase RuvA subunit, C-terminal domain"/>
    <property type="match status" value="1"/>
</dbReference>
<dbReference type="Proteomes" id="UP000546970">
    <property type="component" value="Unassembled WGS sequence"/>
</dbReference>
<keyword evidence="8" id="KW-0378">Hydrolase</keyword>
<dbReference type="RefSeq" id="WP_169277696.1">
    <property type="nucleotide sequence ID" value="NZ_JABBCP010000005.1"/>
</dbReference>
<accession>A0A7X9YJB9</accession>
<proteinExistence type="inferred from homology"/>
<evidence type="ECO:0000256" key="1">
    <source>
        <dbReference type="ARBA" id="ARBA00022490"/>
    </source>
</evidence>
<keyword evidence="9" id="KW-1185">Reference proteome</keyword>
<gene>
    <name evidence="6 8" type="primary">ruvA</name>
    <name evidence="8" type="ORF">HF320_07090</name>
</gene>
<sequence length="206" mass="22004">MISLICGTLVEATAQYAIIDAAGIGFELGISSMTAAALPALGTECRLYARLQVREDSMTLFGFASKEERAMFDHLLSVSGVGPRLALAILSRYSVSQLYSIVMAEDATSMSAVSGVGKKTAQRLILELKSTFAKDHSFAVAETPAVNQTVMTFPHESSVLEDARQALLSMGFSPQETELALDGYDGQGMRVEDLLGAALRRLGMEA</sequence>
<dbReference type="InterPro" id="IPR013849">
    <property type="entry name" value="DNA_helicase_Holl-junc_RuvA_I"/>
</dbReference>
<comment type="similarity">
    <text evidence="6">Belongs to the RuvA family.</text>
</comment>
<dbReference type="GO" id="GO:0005524">
    <property type="term" value="F:ATP binding"/>
    <property type="evidence" value="ECO:0007669"/>
    <property type="project" value="InterPro"/>
</dbReference>
<comment type="subunit">
    <text evidence="6">Homotetramer. Forms an RuvA(8)-RuvB(12)-Holliday junction (HJ) complex. HJ DNA is sandwiched between 2 RuvA tetramers; dsDNA enters through RuvA and exits via RuvB. An RuvB hexamer assembles on each DNA strand where it exits the tetramer. Each RuvB hexamer is contacted by two RuvA subunits (via domain III) on 2 adjacent RuvB subunits; this complex drives branch migration. In the full resolvosome a probable DNA-RuvA(4)-RuvB(12)-RuvC(2) complex forms which resolves the HJ.</text>
</comment>